<organism evidence="1 2">
    <name type="scientific">Macrostomum lignano</name>
    <dbReference type="NCBI Taxonomy" id="282301"/>
    <lineage>
        <taxon>Eukaryota</taxon>
        <taxon>Metazoa</taxon>
        <taxon>Spiralia</taxon>
        <taxon>Lophotrochozoa</taxon>
        <taxon>Platyhelminthes</taxon>
        <taxon>Rhabditophora</taxon>
        <taxon>Macrostomorpha</taxon>
        <taxon>Macrostomida</taxon>
        <taxon>Macrostomidae</taxon>
        <taxon>Macrostomum</taxon>
    </lineage>
</organism>
<evidence type="ECO:0000313" key="2">
    <source>
        <dbReference type="Proteomes" id="UP000215902"/>
    </source>
</evidence>
<name>A0A267ECK9_9PLAT</name>
<feature type="non-terminal residue" evidence="1">
    <location>
        <position position="1"/>
    </location>
</feature>
<accession>A0A267ECK9</accession>
<protein>
    <submittedName>
        <fullName evidence="1">Uncharacterized protein</fullName>
    </submittedName>
</protein>
<reference evidence="1 2" key="1">
    <citation type="submission" date="2017-06" db="EMBL/GenBank/DDBJ databases">
        <title>A platform for efficient transgenesis in Macrostomum lignano, a flatworm model organism for stem cell research.</title>
        <authorList>
            <person name="Berezikov E."/>
        </authorList>
    </citation>
    <scope>NUCLEOTIDE SEQUENCE [LARGE SCALE GENOMIC DNA]</scope>
    <source>
        <strain evidence="1">DV1</strain>
        <tissue evidence="1">Whole organism</tissue>
    </source>
</reference>
<keyword evidence="2" id="KW-1185">Reference proteome</keyword>
<dbReference type="AlphaFoldDB" id="A0A267ECK9"/>
<gene>
    <name evidence="1" type="ORF">BOX15_Mlig009107g1</name>
</gene>
<proteinExistence type="predicted"/>
<comment type="caution">
    <text evidence="1">The sequence shown here is derived from an EMBL/GenBank/DDBJ whole genome shotgun (WGS) entry which is preliminary data.</text>
</comment>
<dbReference type="Proteomes" id="UP000215902">
    <property type="component" value="Unassembled WGS sequence"/>
</dbReference>
<evidence type="ECO:0000313" key="1">
    <source>
        <dbReference type="EMBL" id="PAA58539.1"/>
    </source>
</evidence>
<sequence length="118" mass="13815">ACSKSKILCVKKSRQLEAEYSLEKFQMNPLFSKKFTKVTLRRRQLAKSYQSNVALSYNKYYEKFLRRSQLRLKSVVSLRKLLAQLIESRSKLFAERKALRARARALLKSNVGAKLIEQ</sequence>
<dbReference type="EMBL" id="NIVC01002363">
    <property type="protein sequence ID" value="PAA58539.1"/>
    <property type="molecule type" value="Genomic_DNA"/>
</dbReference>